<organism evidence="2 3">
    <name type="scientific">Merdimmobilis hominis</name>
    <dbReference type="NCBI Taxonomy" id="2897707"/>
    <lineage>
        <taxon>Bacteria</taxon>
        <taxon>Bacillati</taxon>
        <taxon>Bacillota</taxon>
        <taxon>Clostridia</taxon>
        <taxon>Eubacteriales</taxon>
        <taxon>Oscillospiraceae</taxon>
        <taxon>Merdimmobilis</taxon>
    </lineage>
</organism>
<keyword evidence="3" id="KW-1185">Reference proteome</keyword>
<keyword evidence="1" id="KW-0812">Transmembrane</keyword>
<dbReference type="RefSeq" id="WP_204445239.1">
    <property type="nucleotide sequence ID" value="NZ_JACJKY010000005.1"/>
</dbReference>
<dbReference type="AlphaFoldDB" id="A0A938X786"/>
<reference evidence="2" key="1">
    <citation type="submission" date="2020-08" db="EMBL/GenBank/DDBJ databases">
        <authorList>
            <person name="Cejkova D."/>
            <person name="Kubasova T."/>
            <person name="Jahodarova E."/>
            <person name="Rychlik I."/>
        </authorList>
    </citation>
    <scope>NUCLEOTIDE SEQUENCE</scope>
    <source>
        <strain evidence="2">An559</strain>
    </source>
</reference>
<keyword evidence="1" id="KW-1133">Transmembrane helix</keyword>
<gene>
    <name evidence="2" type="ORF">H6A12_04495</name>
</gene>
<accession>A0A938X786</accession>
<feature type="transmembrane region" description="Helical" evidence="1">
    <location>
        <begin position="5"/>
        <end position="27"/>
    </location>
</feature>
<keyword evidence="1" id="KW-0472">Membrane</keyword>
<reference evidence="2" key="2">
    <citation type="journal article" date="2021" name="Sci. Rep.">
        <title>The distribution of antibiotic resistance genes in chicken gut microbiota commensals.</title>
        <authorList>
            <person name="Juricova H."/>
            <person name="Matiasovicova J."/>
            <person name="Kubasova T."/>
            <person name="Cejkova D."/>
            <person name="Rychlik I."/>
        </authorList>
    </citation>
    <scope>NUCLEOTIDE SEQUENCE</scope>
    <source>
        <strain evidence="2">An559</strain>
    </source>
</reference>
<name>A0A938X786_9FIRM</name>
<protein>
    <recommendedName>
        <fullName evidence="4">Zinc ribbon domain-containing protein</fullName>
    </recommendedName>
</protein>
<proteinExistence type="predicted"/>
<evidence type="ECO:0000256" key="1">
    <source>
        <dbReference type="SAM" id="Phobius"/>
    </source>
</evidence>
<evidence type="ECO:0000313" key="3">
    <source>
        <dbReference type="Proteomes" id="UP000774750"/>
    </source>
</evidence>
<feature type="transmembrane region" description="Helical" evidence="1">
    <location>
        <begin position="47"/>
        <end position="71"/>
    </location>
</feature>
<dbReference type="Proteomes" id="UP000774750">
    <property type="component" value="Unassembled WGS sequence"/>
</dbReference>
<comment type="caution">
    <text evidence="2">The sequence shown here is derived from an EMBL/GenBank/DDBJ whole genome shotgun (WGS) entry which is preliminary data.</text>
</comment>
<evidence type="ECO:0000313" key="2">
    <source>
        <dbReference type="EMBL" id="MBM6920415.1"/>
    </source>
</evidence>
<evidence type="ECO:0008006" key="4">
    <source>
        <dbReference type="Google" id="ProtNLM"/>
    </source>
</evidence>
<dbReference type="EMBL" id="JACJKY010000005">
    <property type="protein sequence ID" value="MBM6920415.1"/>
    <property type="molecule type" value="Genomic_DNA"/>
</dbReference>
<sequence>MKKSFFVGIGVCSLALIALFISLYAWFMTGGTRLLYENSTLGQIWRLYPWGLLTTVVLAIAGCVCMVKGYVKKADRKPKMRPVMIGGMPPYAAPEGMQPAEELQANEGTVCPSCGTVNGVNAPYCIGCGCMLLREQPAQNSGENEPPVQE</sequence>